<gene>
    <name evidence="2" type="ORF">EYC80_003491</name>
</gene>
<keyword evidence="1" id="KW-1133">Transmembrane helix</keyword>
<feature type="transmembrane region" description="Helical" evidence="1">
    <location>
        <begin position="347"/>
        <end position="364"/>
    </location>
</feature>
<reference evidence="2 3" key="1">
    <citation type="submission" date="2019-06" db="EMBL/GenBank/DDBJ databases">
        <title>Genome Sequence of the Brown Rot Fungal Pathogen Monilinia laxa.</title>
        <authorList>
            <person name="De Miccolis Angelini R.M."/>
            <person name="Landi L."/>
            <person name="Abate D."/>
            <person name="Pollastro S."/>
            <person name="Romanazzi G."/>
            <person name="Faretra F."/>
        </authorList>
    </citation>
    <scope>NUCLEOTIDE SEQUENCE [LARGE SCALE GENOMIC DNA]</scope>
    <source>
        <strain evidence="2 3">Mlax316</strain>
    </source>
</reference>
<accession>A0A5N6KE84</accession>
<protein>
    <submittedName>
        <fullName evidence="2">Uncharacterized protein</fullName>
    </submittedName>
</protein>
<dbReference type="AlphaFoldDB" id="A0A5N6KE84"/>
<organism evidence="2 3">
    <name type="scientific">Monilinia laxa</name>
    <name type="common">Brown rot fungus</name>
    <name type="synonym">Sclerotinia laxa</name>
    <dbReference type="NCBI Taxonomy" id="61186"/>
    <lineage>
        <taxon>Eukaryota</taxon>
        <taxon>Fungi</taxon>
        <taxon>Dikarya</taxon>
        <taxon>Ascomycota</taxon>
        <taxon>Pezizomycotina</taxon>
        <taxon>Leotiomycetes</taxon>
        <taxon>Helotiales</taxon>
        <taxon>Sclerotiniaceae</taxon>
        <taxon>Monilinia</taxon>
    </lineage>
</organism>
<dbReference type="Proteomes" id="UP000326757">
    <property type="component" value="Unassembled WGS sequence"/>
</dbReference>
<proteinExistence type="predicted"/>
<dbReference type="EMBL" id="VIGI01000004">
    <property type="protein sequence ID" value="KAB8301654.1"/>
    <property type="molecule type" value="Genomic_DNA"/>
</dbReference>
<evidence type="ECO:0000256" key="1">
    <source>
        <dbReference type="SAM" id="Phobius"/>
    </source>
</evidence>
<evidence type="ECO:0000313" key="2">
    <source>
        <dbReference type="EMBL" id="KAB8301654.1"/>
    </source>
</evidence>
<keyword evidence="1" id="KW-0472">Membrane</keyword>
<sequence length="365" mass="42080">MSSTESENMPTATVSTIKVASIDTQITDMKLNDADSQSTMVSETPNGKQRVPPEIIIRIIEFMIDDKDTKYDKPTIICLGLTARIYWDFLKSKYPMQKLSPTSSCFKSCLCPPSAHPRWGFLNIDDKKRLGTLLKTWAGPNYRPVSDAFLNYSRSIACQIMFLRRDVYGEVSEDGCMRFQEKDLMERLVLWKEFPLSNWPRRIPFRSPMLTTLSNPYGMGMDWYPTAAKEVRGMMCHWEGMDSTGDFRDSWDVAQVSFWFGYDKSCLWDWVQRKDAEDAPEIKRLKKDLRSFEKRVWKPLFWDLYQFDDGMKIDISDDEDELEDTVKDASQGHAAVTIGLRQIASRFGALLGSILILSGLLLAFY</sequence>
<evidence type="ECO:0000313" key="3">
    <source>
        <dbReference type="Proteomes" id="UP000326757"/>
    </source>
</evidence>
<comment type="caution">
    <text evidence="2">The sequence shown here is derived from an EMBL/GenBank/DDBJ whole genome shotgun (WGS) entry which is preliminary data.</text>
</comment>
<name>A0A5N6KE84_MONLA</name>
<dbReference type="OrthoDB" id="3536942at2759"/>
<keyword evidence="3" id="KW-1185">Reference proteome</keyword>
<keyword evidence="1" id="KW-0812">Transmembrane</keyword>